<dbReference type="AlphaFoldDB" id="A0A0F8Z935"/>
<sequence length="164" mass="17303">MSLAVTGRLDFVDEKNKESNTVIRIPTGFALSDMNLFLQTAAQALADISGCQVTGASVTIGLTLPGGLRTVASIASDIARKAFLQYRTVVSGFFNKMQIPTLKETLTVGSSDDIDQADPAVAALLSAHVNGIPVTGPATVSFGNDRIMLNDAISIAVEHHMKKK</sequence>
<organism evidence="1">
    <name type="scientific">marine sediment metagenome</name>
    <dbReference type="NCBI Taxonomy" id="412755"/>
    <lineage>
        <taxon>unclassified sequences</taxon>
        <taxon>metagenomes</taxon>
        <taxon>ecological metagenomes</taxon>
    </lineage>
</organism>
<name>A0A0F8Z935_9ZZZZ</name>
<gene>
    <name evidence="1" type="ORF">LCGC14_3062940</name>
</gene>
<dbReference type="EMBL" id="LAZR01064912">
    <property type="protein sequence ID" value="KKK56596.1"/>
    <property type="molecule type" value="Genomic_DNA"/>
</dbReference>
<reference evidence="1" key="1">
    <citation type="journal article" date="2015" name="Nature">
        <title>Complex archaea that bridge the gap between prokaryotes and eukaryotes.</title>
        <authorList>
            <person name="Spang A."/>
            <person name="Saw J.H."/>
            <person name="Jorgensen S.L."/>
            <person name="Zaremba-Niedzwiedzka K."/>
            <person name="Martijn J."/>
            <person name="Lind A.E."/>
            <person name="van Eijk R."/>
            <person name="Schleper C."/>
            <person name="Guy L."/>
            <person name="Ettema T.J."/>
        </authorList>
    </citation>
    <scope>NUCLEOTIDE SEQUENCE</scope>
</reference>
<comment type="caution">
    <text evidence="1">The sequence shown here is derived from an EMBL/GenBank/DDBJ whole genome shotgun (WGS) entry which is preliminary data.</text>
</comment>
<protein>
    <submittedName>
        <fullName evidence="1">Uncharacterized protein</fullName>
    </submittedName>
</protein>
<evidence type="ECO:0000313" key="1">
    <source>
        <dbReference type="EMBL" id="KKK56596.1"/>
    </source>
</evidence>
<proteinExistence type="predicted"/>
<accession>A0A0F8Z935</accession>